<comment type="catalytic activity">
    <reaction evidence="9">
        <text>L-leucine + 2-oxoglutarate = 4-methyl-2-oxopentanoate + L-glutamate</text>
        <dbReference type="Rhea" id="RHEA:18321"/>
        <dbReference type="ChEBI" id="CHEBI:16810"/>
        <dbReference type="ChEBI" id="CHEBI:17865"/>
        <dbReference type="ChEBI" id="CHEBI:29985"/>
        <dbReference type="ChEBI" id="CHEBI:57427"/>
        <dbReference type="EC" id="2.6.1.42"/>
    </reaction>
</comment>
<dbReference type="Proteomes" id="UP000199392">
    <property type="component" value="Unassembled WGS sequence"/>
</dbReference>
<evidence type="ECO:0000256" key="9">
    <source>
        <dbReference type="ARBA" id="ARBA00049229"/>
    </source>
</evidence>
<dbReference type="InterPro" id="IPR050571">
    <property type="entry name" value="Class-IV_PLP-Dep_Aminotrnsfr"/>
</dbReference>
<dbReference type="STRING" id="311180.SAMN04488050_10231"/>
<organism evidence="10 11">
    <name type="scientific">Alloyangia pacifica</name>
    <dbReference type="NCBI Taxonomy" id="311180"/>
    <lineage>
        <taxon>Bacteria</taxon>
        <taxon>Pseudomonadati</taxon>
        <taxon>Pseudomonadota</taxon>
        <taxon>Alphaproteobacteria</taxon>
        <taxon>Rhodobacterales</taxon>
        <taxon>Roseobacteraceae</taxon>
        <taxon>Alloyangia</taxon>
    </lineage>
</organism>
<comment type="pathway">
    <text evidence="1">Amino-acid biosynthesis; L-isoleucine biosynthesis; L-isoleucine from 2-oxobutanoate: step 4/4.</text>
</comment>
<gene>
    <name evidence="10" type="ORF">SAMN04488050_10231</name>
</gene>
<dbReference type="PANTHER" id="PTHR42743">
    <property type="entry name" value="AMINO-ACID AMINOTRANSFERASE"/>
    <property type="match status" value="1"/>
</dbReference>
<keyword evidence="11" id="KW-1185">Reference proteome</keyword>
<dbReference type="InterPro" id="IPR036038">
    <property type="entry name" value="Aminotransferase-like"/>
</dbReference>
<evidence type="ECO:0000256" key="5">
    <source>
        <dbReference type="ARBA" id="ARBA00013053"/>
    </source>
</evidence>
<evidence type="ECO:0000256" key="6">
    <source>
        <dbReference type="ARBA" id="ARBA00023304"/>
    </source>
</evidence>
<sequence>MGADEALMLDNRGFVASCNSTNFFIIRRDELWTSDGMTCFNGIARKKTNKVWKDAGLTVREKPYILAQVYSADESLVAGPMTARMNTLYQAYIRA</sequence>
<dbReference type="Gene3D" id="3.20.10.10">
    <property type="entry name" value="D-amino Acid Aminotransferase, subunit A, domain 2"/>
    <property type="match status" value="1"/>
</dbReference>
<dbReference type="PANTHER" id="PTHR42743:SF11">
    <property type="entry name" value="AMINODEOXYCHORISMATE LYASE"/>
    <property type="match status" value="1"/>
</dbReference>
<evidence type="ECO:0000256" key="3">
    <source>
        <dbReference type="ARBA" id="ARBA00005072"/>
    </source>
</evidence>
<dbReference type="AlphaFoldDB" id="A0A1I6QEU8"/>
<dbReference type="EC" id="2.6.1.42" evidence="5"/>
<evidence type="ECO:0000256" key="1">
    <source>
        <dbReference type="ARBA" id="ARBA00004824"/>
    </source>
</evidence>
<keyword evidence="6" id="KW-0028">Amino-acid biosynthesis</keyword>
<keyword evidence="10" id="KW-0808">Transferase</keyword>
<name>A0A1I6QEU8_9RHOB</name>
<comment type="pathway">
    <text evidence="2">Amino-acid biosynthesis; L-valine biosynthesis; L-valine from pyruvate: step 4/4.</text>
</comment>
<proteinExistence type="inferred from homology"/>
<evidence type="ECO:0000313" key="10">
    <source>
        <dbReference type="EMBL" id="SFS51023.1"/>
    </source>
</evidence>
<protein>
    <recommendedName>
        <fullName evidence="5">branched-chain-amino-acid transaminase</fullName>
        <ecNumber evidence="5">2.6.1.42</ecNumber>
    </recommendedName>
</protein>
<evidence type="ECO:0000256" key="8">
    <source>
        <dbReference type="ARBA" id="ARBA00048798"/>
    </source>
</evidence>
<evidence type="ECO:0000256" key="2">
    <source>
        <dbReference type="ARBA" id="ARBA00004931"/>
    </source>
</evidence>
<dbReference type="InterPro" id="IPR001544">
    <property type="entry name" value="Aminotrans_IV"/>
</dbReference>
<dbReference type="EMBL" id="FOZW01000002">
    <property type="protein sequence ID" value="SFS51023.1"/>
    <property type="molecule type" value="Genomic_DNA"/>
</dbReference>
<evidence type="ECO:0000256" key="4">
    <source>
        <dbReference type="ARBA" id="ARBA00009320"/>
    </source>
</evidence>
<comment type="catalytic activity">
    <reaction evidence="7">
        <text>L-valine + 2-oxoglutarate = 3-methyl-2-oxobutanoate + L-glutamate</text>
        <dbReference type="Rhea" id="RHEA:24813"/>
        <dbReference type="ChEBI" id="CHEBI:11851"/>
        <dbReference type="ChEBI" id="CHEBI:16810"/>
        <dbReference type="ChEBI" id="CHEBI:29985"/>
        <dbReference type="ChEBI" id="CHEBI:57762"/>
        <dbReference type="EC" id="2.6.1.42"/>
    </reaction>
</comment>
<evidence type="ECO:0000313" key="11">
    <source>
        <dbReference type="Proteomes" id="UP000199392"/>
    </source>
</evidence>
<dbReference type="GO" id="GO:0009082">
    <property type="term" value="P:branched-chain amino acid biosynthetic process"/>
    <property type="evidence" value="ECO:0007669"/>
    <property type="project" value="UniProtKB-KW"/>
</dbReference>
<comment type="pathway">
    <text evidence="3">Amino-acid biosynthesis; L-leucine biosynthesis; L-leucine from 3-methyl-2-oxobutanoate: step 4/4.</text>
</comment>
<comment type="similarity">
    <text evidence="4">Belongs to the class-IV pyridoxal-phosphate-dependent aminotransferase family.</text>
</comment>
<evidence type="ECO:0000256" key="7">
    <source>
        <dbReference type="ARBA" id="ARBA00048212"/>
    </source>
</evidence>
<dbReference type="SUPFAM" id="SSF56752">
    <property type="entry name" value="D-aminoacid aminotransferase-like PLP-dependent enzymes"/>
    <property type="match status" value="1"/>
</dbReference>
<accession>A0A1I6QEU8</accession>
<dbReference type="InterPro" id="IPR043132">
    <property type="entry name" value="BCAT-like_C"/>
</dbReference>
<keyword evidence="6" id="KW-0100">Branched-chain amino acid biosynthesis</keyword>
<dbReference type="GO" id="GO:0004084">
    <property type="term" value="F:branched-chain-amino-acid transaminase activity"/>
    <property type="evidence" value="ECO:0007669"/>
    <property type="project" value="UniProtKB-EC"/>
</dbReference>
<reference evidence="11" key="1">
    <citation type="submission" date="2016-10" db="EMBL/GenBank/DDBJ databases">
        <authorList>
            <person name="Varghese N."/>
            <person name="Submissions S."/>
        </authorList>
    </citation>
    <scope>NUCLEOTIDE SEQUENCE [LARGE SCALE GENOMIC DNA]</scope>
    <source>
        <strain evidence="11">DSM 26894</strain>
    </source>
</reference>
<dbReference type="Pfam" id="PF01063">
    <property type="entry name" value="Aminotran_4"/>
    <property type="match status" value="1"/>
</dbReference>
<comment type="catalytic activity">
    <reaction evidence="8">
        <text>L-isoleucine + 2-oxoglutarate = (S)-3-methyl-2-oxopentanoate + L-glutamate</text>
        <dbReference type="Rhea" id="RHEA:24801"/>
        <dbReference type="ChEBI" id="CHEBI:16810"/>
        <dbReference type="ChEBI" id="CHEBI:29985"/>
        <dbReference type="ChEBI" id="CHEBI:35146"/>
        <dbReference type="ChEBI" id="CHEBI:58045"/>
        <dbReference type="EC" id="2.6.1.42"/>
    </reaction>
</comment>